<feature type="binding site" evidence="9">
    <location>
        <position position="50"/>
    </location>
    <ligand>
        <name>ATP</name>
        <dbReference type="ChEBI" id="CHEBI:30616"/>
    </ligand>
</feature>
<comment type="similarity">
    <text evidence="9">Belongs to the MnmA/TRMU family.</text>
</comment>
<keyword evidence="4 9" id="KW-0547">Nucleotide-binding</keyword>
<comment type="catalytic activity">
    <reaction evidence="8 9">
        <text>S-sulfanyl-L-cysteinyl-[protein] + uridine(34) in tRNA + AH2 + ATP = 2-thiouridine(34) in tRNA + L-cysteinyl-[protein] + A + AMP + diphosphate + H(+)</text>
        <dbReference type="Rhea" id="RHEA:47032"/>
        <dbReference type="Rhea" id="RHEA-COMP:10131"/>
        <dbReference type="Rhea" id="RHEA-COMP:11726"/>
        <dbReference type="Rhea" id="RHEA-COMP:11727"/>
        <dbReference type="Rhea" id="RHEA-COMP:11728"/>
        <dbReference type="ChEBI" id="CHEBI:13193"/>
        <dbReference type="ChEBI" id="CHEBI:15378"/>
        <dbReference type="ChEBI" id="CHEBI:17499"/>
        <dbReference type="ChEBI" id="CHEBI:29950"/>
        <dbReference type="ChEBI" id="CHEBI:30616"/>
        <dbReference type="ChEBI" id="CHEBI:33019"/>
        <dbReference type="ChEBI" id="CHEBI:61963"/>
        <dbReference type="ChEBI" id="CHEBI:65315"/>
        <dbReference type="ChEBI" id="CHEBI:87170"/>
        <dbReference type="ChEBI" id="CHEBI:456215"/>
        <dbReference type="EC" id="2.8.1.13"/>
    </reaction>
</comment>
<comment type="caution">
    <text evidence="9">Lacks conserved residue(s) required for the propagation of feature annotation.</text>
</comment>
<dbReference type="Pfam" id="PF20258">
    <property type="entry name" value="tRNA_Me_trans_C"/>
    <property type="match status" value="1"/>
</dbReference>
<accession>A0ABW3ZHZ3</accession>
<dbReference type="Gene3D" id="2.30.30.280">
    <property type="entry name" value="Adenine nucleotide alpha hydrolases-like domains"/>
    <property type="match status" value="1"/>
</dbReference>
<keyword evidence="1 9" id="KW-0820">tRNA-binding</keyword>
<feature type="site" description="Interaction with tRNA" evidence="9">
    <location>
        <position position="143"/>
    </location>
</feature>
<reference evidence="13" key="1">
    <citation type="journal article" date="2019" name="Int. J. Syst. Evol. Microbiol.">
        <title>The Global Catalogue of Microorganisms (GCM) 10K type strain sequencing project: providing services to taxonomists for standard genome sequencing and annotation.</title>
        <authorList>
            <consortium name="The Broad Institute Genomics Platform"/>
            <consortium name="The Broad Institute Genome Sequencing Center for Infectious Disease"/>
            <person name="Wu L."/>
            <person name="Ma J."/>
        </authorList>
    </citation>
    <scope>NUCLEOTIDE SEQUENCE [LARGE SCALE GENOMIC DNA]</scope>
    <source>
        <strain evidence="13">CCUG 62953</strain>
    </source>
</reference>
<feature type="region of interest" description="Interaction with tRNA" evidence="9">
    <location>
        <begin position="164"/>
        <end position="166"/>
    </location>
</feature>
<dbReference type="InterPro" id="IPR046885">
    <property type="entry name" value="MnmA-like_C"/>
</dbReference>
<gene>
    <name evidence="9 12" type="primary">mnmA</name>
    <name evidence="12" type="ORF">ACFQ4E_07990</name>
</gene>
<dbReference type="NCBIfam" id="NF001138">
    <property type="entry name" value="PRK00143.1"/>
    <property type="match status" value="1"/>
</dbReference>
<dbReference type="Pfam" id="PF20259">
    <property type="entry name" value="tRNA_Me_trans_M"/>
    <property type="match status" value="1"/>
</dbReference>
<dbReference type="InterPro" id="IPR014729">
    <property type="entry name" value="Rossmann-like_a/b/a_fold"/>
</dbReference>
<keyword evidence="5 9" id="KW-0067">ATP-binding</keyword>
<evidence type="ECO:0000256" key="9">
    <source>
        <dbReference type="HAMAP-Rule" id="MF_00144"/>
    </source>
</evidence>
<dbReference type="RefSeq" id="WP_386802415.1">
    <property type="nucleotide sequence ID" value="NZ_JBHTMU010000010.1"/>
</dbReference>
<evidence type="ECO:0000259" key="10">
    <source>
        <dbReference type="Pfam" id="PF20258"/>
    </source>
</evidence>
<keyword evidence="6 9" id="KW-0694">RNA-binding</keyword>
<feature type="domain" description="tRNA-specific 2-thiouridylase MnmA-like central" evidence="11">
    <location>
        <begin position="234"/>
        <end position="288"/>
    </location>
</feature>
<dbReference type="InterPro" id="IPR023382">
    <property type="entry name" value="MnmA-like_central_sf"/>
</dbReference>
<dbReference type="InterPro" id="IPR046884">
    <property type="entry name" value="MnmA-like_central"/>
</dbReference>
<sequence>MPLDRPLNSLGLPKPPAQTRVVVAMSGGVDSSVVAAQLAEEGYDVVGVTLQLYDHGAALAKKGACCAGVDIHDARRVAESMGFPHYVLDYENIFRDAVIDEFADSYLGGATPVPCIRCNERVKFKDLLETARDLDADCMATGHYIQRKMGASGAELHRAADAARDQSYFLFSTTQEQLEFLRFPLGHLGSKAETRALAAKYGLPVADKPDSQDICFVPDGNYAAVIEKLRPGSAQPGEIVHVDGRVLGTHPGVIHYTIGQRRGLGIGGLSEPLYVVKLDTETRQVVVGPKERLATRRVPVREINWLGDTPFASAETREIAVKLRSTRPPAEAVLRPVSETEAEIELFTPEEGVSPGQAAVFYDPESTRVLGGGWIWRGH</sequence>
<dbReference type="InterPro" id="IPR004506">
    <property type="entry name" value="MnmA-like"/>
</dbReference>
<feature type="site" description="Interaction with tRNA" evidence="9">
    <location>
        <position position="357"/>
    </location>
</feature>
<dbReference type="NCBIfam" id="TIGR00420">
    <property type="entry name" value="trmU"/>
    <property type="match status" value="1"/>
</dbReference>
<feature type="active site" description="Nucleophile" evidence="9">
    <location>
        <position position="118"/>
    </location>
</feature>
<dbReference type="GO" id="GO:0103016">
    <property type="term" value="F:tRNA-uridine 2-sulfurtransferase activity"/>
    <property type="evidence" value="ECO:0007669"/>
    <property type="project" value="UniProtKB-EC"/>
</dbReference>
<dbReference type="PANTHER" id="PTHR11933:SF5">
    <property type="entry name" value="MITOCHONDRIAL TRNA-SPECIFIC 2-THIOURIDYLASE 1"/>
    <property type="match status" value="1"/>
</dbReference>
<evidence type="ECO:0000259" key="11">
    <source>
        <dbReference type="Pfam" id="PF20259"/>
    </source>
</evidence>
<dbReference type="Gene3D" id="2.40.30.10">
    <property type="entry name" value="Translation factors"/>
    <property type="match status" value="1"/>
</dbReference>
<feature type="domain" description="tRNA-specific 2-thiouridylase MnmA-like C-terminal" evidence="10">
    <location>
        <begin position="299"/>
        <end position="375"/>
    </location>
</feature>
<evidence type="ECO:0000256" key="7">
    <source>
        <dbReference type="ARBA" id="ARBA00023157"/>
    </source>
</evidence>
<organism evidence="12 13">
    <name type="scientific">Litorisediminicola beolgyonensis</name>
    <dbReference type="NCBI Taxonomy" id="1173614"/>
    <lineage>
        <taxon>Bacteria</taxon>
        <taxon>Pseudomonadati</taxon>
        <taxon>Pseudomonadota</taxon>
        <taxon>Alphaproteobacteria</taxon>
        <taxon>Rhodobacterales</taxon>
        <taxon>Paracoccaceae</taxon>
        <taxon>Litorisediminicola</taxon>
    </lineage>
</organism>
<proteinExistence type="inferred from homology"/>
<dbReference type="CDD" id="cd01998">
    <property type="entry name" value="MnmA_TRMU-like"/>
    <property type="match status" value="1"/>
</dbReference>
<evidence type="ECO:0000256" key="2">
    <source>
        <dbReference type="ARBA" id="ARBA00022679"/>
    </source>
</evidence>
<evidence type="ECO:0000256" key="3">
    <source>
        <dbReference type="ARBA" id="ARBA00022694"/>
    </source>
</evidence>
<comment type="subcellular location">
    <subcellularLocation>
        <location evidence="9">Cytoplasm</location>
    </subcellularLocation>
</comment>
<keyword evidence="9" id="KW-0963">Cytoplasm</keyword>
<dbReference type="Pfam" id="PF03054">
    <property type="entry name" value="tRNA_Me_trans"/>
    <property type="match status" value="1"/>
</dbReference>
<dbReference type="PANTHER" id="PTHR11933">
    <property type="entry name" value="TRNA 5-METHYLAMINOMETHYL-2-THIOURIDYLATE -METHYLTRANSFERASE"/>
    <property type="match status" value="1"/>
</dbReference>
<dbReference type="HAMAP" id="MF_00144">
    <property type="entry name" value="tRNA_thiouridyl_MnmA"/>
    <property type="match status" value="1"/>
</dbReference>
<dbReference type="Proteomes" id="UP001597135">
    <property type="component" value="Unassembled WGS sequence"/>
</dbReference>
<dbReference type="EMBL" id="JBHTMU010000010">
    <property type="protein sequence ID" value="MFD1342355.1"/>
    <property type="molecule type" value="Genomic_DNA"/>
</dbReference>
<feature type="active site" description="Cysteine persulfide intermediate" evidence="9">
    <location>
        <position position="215"/>
    </location>
</feature>
<evidence type="ECO:0000313" key="12">
    <source>
        <dbReference type="EMBL" id="MFD1342355.1"/>
    </source>
</evidence>
<keyword evidence="7 9" id="KW-1015">Disulfide bond</keyword>
<evidence type="ECO:0000256" key="6">
    <source>
        <dbReference type="ARBA" id="ARBA00022884"/>
    </source>
</evidence>
<evidence type="ECO:0000256" key="5">
    <source>
        <dbReference type="ARBA" id="ARBA00022840"/>
    </source>
</evidence>
<evidence type="ECO:0000313" key="13">
    <source>
        <dbReference type="Proteomes" id="UP001597135"/>
    </source>
</evidence>
<evidence type="ECO:0000256" key="8">
    <source>
        <dbReference type="ARBA" id="ARBA00051542"/>
    </source>
</evidence>
<evidence type="ECO:0000256" key="4">
    <source>
        <dbReference type="ARBA" id="ARBA00022741"/>
    </source>
</evidence>
<comment type="function">
    <text evidence="9">Catalyzes the 2-thiolation of uridine at the wobble position (U34) of tRNA, leading to the formation of s(2)U34.</text>
</comment>
<comment type="caution">
    <text evidence="12">The sequence shown here is derived from an EMBL/GenBank/DDBJ whole genome shotgun (WGS) entry which is preliminary data.</text>
</comment>
<dbReference type="EC" id="2.8.1.13" evidence="9"/>
<feature type="disulfide bond" description="Alternate" evidence="9">
    <location>
        <begin position="118"/>
        <end position="215"/>
    </location>
</feature>
<keyword evidence="13" id="KW-1185">Reference proteome</keyword>
<dbReference type="SUPFAM" id="SSF52402">
    <property type="entry name" value="Adenine nucleotide alpha hydrolases-like"/>
    <property type="match status" value="1"/>
</dbReference>
<feature type="binding site" evidence="9">
    <location>
        <position position="142"/>
    </location>
    <ligand>
        <name>ATP</name>
        <dbReference type="ChEBI" id="CHEBI:30616"/>
    </ligand>
</feature>
<dbReference type="Gene3D" id="3.40.50.620">
    <property type="entry name" value="HUPs"/>
    <property type="match status" value="1"/>
</dbReference>
<feature type="binding site" evidence="9">
    <location>
        <begin position="24"/>
        <end position="31"/>
    </location>
    <ligand>
        <name>ATP</name>
        <dbReference type="ChEBI" id="CHEBI:30616"/>
    </ligand>
</feature>
<name>A0ABW3ZHZ3_9RHOB</name>
<keyword evidence="2 9" id="KW-0808">Transferase</keyword>
<keyword evidence="3 9" id="KW-0819">tRNA processing</keyword>
<protein>
    <recommendedName>
        <fullName evidence="9">tRNA-specific 2-thiouridylase MnmA</fullName>
        <ecNumber evidence="9">2.8.1.13</ecNumber>
    </recommendedName>
</protein>
<evidence type="ECO:0000256" key="1">
    <source>
        <dbReference type="ARBA" id="ARBA00022555"/>
    </source>
</evidence>